<accession>A0ABQ1PHR3</accession>
<gene>
    <name evidence="1" type="ORF">GCM10007418_16010</name>
</gene>
<organism evidence="1 2">
    <name type="scientific">Halopseudomonas salina</name>
    <dbReference type="NCBI Taxonomy" id="1323744"/>
    <lineage>
        <taxon>Bacteria</taxon>
        <taxon>Pseudomonadati</taxon>
        <taxon>Pseudomonadota</taxon>
        <taxon>Gammaproteobacteria</taxon>
        <taxon>Pseudomonadales</taxon>
        <taxon>Pseudomonadaceae</taxon>
        <taxon>Halopseudomonas</taxon>
    </lineage>
</organism>
<dbReference type="RefSeq" id="WP_188434369.1">
    <property type="nucleotide sequence ID" value="NZ_BMFF01000003.1"/>
</dbReference>
<protein>
    <submittedName>
        <fullName evidence="1">Uncharacterized protein</fullName>
    </submittedName>
</protein>
<dbReference type="EMBL" id="BMFF01000003">
    <property type="protein sequence ID" value="GGC97398.1"/>
    <property type="molecule type" value="Genomic_DNA"/>
</dbReference>
<sequence length="63" mass="6879">MACYSLLRVPLLKPQQVKHLAQAPMLAKALVAVLVQRQAQRPVLVQAAQQQAQVQLAALELVP</sequence>
<evidence type="ECO:0000313" key="2">
    <source>
        <dbReference type="Proteomes" id="UP000638188"/>
    </source>
</evidence>
<keyword evidence="2" id="KW-1185">Reference proteome</keyword>
<comment type="caution">
    <text evidence="1">The sequence shown here is derived from an EMBL/GenBank/DDBJ whole genome shotgun (WGS) entry which is preliminary data.</text>
</comment>
<proteinExistence type="predicted"/>
<name>A0ABQ1PHR3_9GAMM</name>
<dbReference type="Proteomes" id="UP000638188">
    <property type="component" value="Unassembled WGS sequence"/>
</dbReference>
<evidence type="ECO:0000313" key="1">
    <source>
        <dbReference type="EMBL" id="GGC97398.1"/>
    </source>
</evidence>
<reference evidence="2" key="1">
    <citation type="journal article" date="2019" name="Int. J. Syst. Evol. Microbiol.">
        <title>The Global Catalogue of Microorganisms (GCM) 10K type strain sequencing project: providing services to taxonomists for standard genome sequencing and annotation.</title>
        <authorList>
            <consortium name="The Broad Institute Genomics Platform"/>
            <consortium name="The Broad Institute Genome Sequencing Center for Infectious Disease"/>
            <person name="Wu L."/>
            <person name="Ma J."/>
        </authorList>
    </citation>
    <scope>NUCLEOTIDE SEQUENCE [LARGE SCALE GENOMIC DNA]</scope>
    <source>
        <strain evidence="2">CGMCC 1.12482</strain>
    </source>
</reference>